<accession>A0A9W9LNA3</accession>
<dbReference type="EMBL" id="JAPQKN010000003">
    <property type="protein sequence ID" value="KAJ5166946.1"/>
    <property type="molecule type" value="Genomic_DNA"/>
</dbReference>
<organism evidence="2 3">
    <name type="scientific">Penicillium canariense</name>
    <dbReference type="NCBI Taxonomy" id="189055"/>
    <lineage>
        <taxon>Eukaryota</taxon>
        <taxon>Fungi</taxon>
        <taxon>Dikarya</taxon>
        <taxon>Ascomycota</taxon>
        <taxon>Pezizomycotina</taxon>
        <taxon>Eurotiomycetes</taxon>
        <taxon>Eurotiomycetidae</taxon>
        <taxon>Eurotiales</taxon>
        <taxon>Aspergillaceae</taxon>
        <taxon>Penicillium</taxon>
    </lineage>
</organism>
<evidence type="ECO:0000256" key="1">
    <source>
        <dbReference type="SAM" id="MobiDB-lite"/>
    </source>
</evidence>
<protein>
    <submittedName>
        <fullName evidence="2">Uncharacterized protein</fullName>
    </submittedName>
</protein>
<dbReference type="GeneID" id="81427028"/>
<dbReference type="RefSeq" id="XP_056543407.1">
    <property type="nucleotide sequence ID" value="XM_056687852.1"/>
</dbReference>
<name>A0A9W9LNA3_9EURO</name>
<evidence type="ECO:0000313" key="3">
    <source>
        <dbReference type="Proteomes" id="UP001149163"/>
    </source>
</evidence>
<reference evidence="2" key="2">
    <citation type="journal article" date="2023" name="IMA Fungus">
        <title>Comparative genomic study of the Penicillium genus elucidates a diverse pangenome and 15 lateral gene transfer events.</title>
        <authorList>
            <person name="Petersen C."/>
            <person name="Sorensen T."/>
            <person name="Nielsen M.R."/>
            <person name="Sondergaard T.E."/>
            <person name="Sorensen J.L."/>
            <person name="Fitzpatrick D.A."/>
            <person name="Frisvad J.C."/>
            <person name="Nielsen K.L."/>
        </authorList>
    </citation>
    <scope>NUCLEOTIDE SEQUENCE</scope>
    <source>
        <strain evidence="2">IBT 26290</strain>
    </source>
</reference>
<keyword evidence="3" id="KW-1185">Reference proteome</keyword>
<dbReference type="AlphaFoldDB" id="A0A9W9LNA3"/>
<dbReference type="Proteomes" id="UP001149163">
    <property type="component" value="Unassembled WGS sequence"/>
</dbReference>
<proteinExistence type="predicted"/>
<sequence length="78" mass="8301">MRVGALPGVSGLGIDAVGYIPGRIYGTRIGLWAIGHAGRRNGREKDQDQDSGSIPTFFGEGGEDHPPAWNGAFFEKDT</sequence>
<feature type="region of interest" description="Disordered" evidence="1">
    <location>
        <begin position="39"/>
        <end position="78"/>
    </location>
</feature>
<comment type="caution">
    <text evidence="2">The sequence shown here is derived from an EMBL/GenBank/DDBJ whole genome shotgun (WGS) entry which is preliminary data.</text>
</comment>
<evidence type="ECO:0000313" key="2">
    <source>
        <dbReference type="EMBL" id="KAJ5166946.1"/>
    </source>
</evidence>
<gene>
    <name evidence="2" type="ORF">N7482_005727</name>
</gene>
<reference evidence="2" key="1">
    <citation type="submission" date="2022-11" db="EMBL/GenBank/DDBJ databases">
        <authorList>
            <person name="Petersen C."/>
        </authorList>
    </citation>
    <scope>NUCLEOTIDE SEQUENCE</scope>
    <source>
        <strain evidence="2">IBT 26290</strain>
    </source>
</reference>